<gene>
    <name evidence="1" type="ORF">EDM21_16685</name>
</gene>
<proteinExistence type="predicted"/>
<protein>
    <submittedName>
        <fullName evidence="1">Uncharacterized protein</fullName>
    </submittedName>
</protein>
<organism evidence="1 2">
    <name type="scientific">Paenibacillus lutrae</name>
    <dbReference type="NCBI Taxonomy" id="2078573"/>
    <lineage>
        <taxon>Bacteria</taxon>
        <taxon>Bacillati</taxon>
        <taxon>Bacillota</taxon>
        <taxon>Bacilli</taxon>
        <taxon>Bacillales</taxon>
        <taxon>Paenibacillaceae</taxon>
        <taxon>Paenibacillus</taxon>
    </lineage>
</organism>
<evidence type="ECO:0000313" key="1">
    <source>
        <dbReference type="EMBL" id="MVP01135.1"/>
    </source>
</evidence>
<accession>A0A7X3K0I9</accession>
<dbReference type="EMBL" id="RHLK01000010">
    <property type="protein sequence ID" value="MVP01135.1"/>
    <property type="molecule type" value="Genomic_DNA"/>
</dbReference>
<dbReference type="OrthoDB" id="2601403at2"/>
<keyword evidence="2" id="KW-1185">Reference proteome</keyword>
<dbReference type="RefSeq" id="WP_157337261.1">
    <property type="nucleotide sequence ID" value="NZ_RHLK01000010.1"/>
</dbReference>
<reference evidence="1 2" key="1">
    <citation type="journal article" date="2019" name="Microorganisms">
        <title>Paenibacillus lutrae sp. nov., A Chitinolytic Species Isolated from A River Otter in Castril Natural Park, Granada, Spain.</title>
        <authorList>
            <person name="Rodriguez M."/>
            <person name="Reina J.C."/>
            <person name="Bejar V."/>
            <person name="Llamas I."/>
        </authorList>
    </citation>
    <scope>NUCLEOTIDE SEQUENCE [LARGE SCALE GENOMIC DNA]</scope>
    <source>
        <strain evidence="1 2">N10</strain>
    </source>
</reference>
<dbReference type="AlphaFoldDB" id="A0A7X3K0I9"/>
<sequence>MDKKEQKTVEVFFHATISYLVRSANRSHAMEAAQAQLNESCIQLGQLRLVNEQGMAKWFQVEKLEELEWTEAQDMRDSNRYKVSGQVKLRLSLQTTDKVEKELKMNSFRLPKSMIHDHTVWVIPTISHPAFVSVTSQSLHVIPAVEKVAVYSKVG</sequence>
<dbReference type="Proteomes" id="UP000490800">
    <property type="component" value="Unassembled WGS sequence"/>
</dbReference>
<comment type="caution">
    <text evidence="1">The sequence shown here is derived from an EMBL/GenBank/DDBJ whole genome shotgun (WGS) entry which is preliminary data.</text>
</comment>
<name>A0A7X3K0I9_9BACL</name>
<evidence type="ECO:0000313" key="2">
    <source>
        <dbReference type="Proteomes" id="UP000490800"/>
    </source>
</evidence>